<dbReference type="PANTHER" id="PTHR48063">
    <property type="entry name" value="LRR RECEPTOR-LIKE KINASE"/>
    <property type="match status" value="1"/>
</dbReference>
<feature type="transmembrane region" description="Helical" evidence="10">
    <location>
        <begin position="484"/>
        <end position="507"/>
    </location>
</feature>
<dbReference type="InterPro" id="IPR032675">
    <property type="entry name" value="LRR_dom_sf"/>
</dbReference>
<feature type="compositionally biased region" description="Basic and acidic residues" evidence="9">
    <location>
        <begin position="10"/>
        <end position="45"/>
    </location>
</feature>
<evidence type="ECO:0000313" key="12">
    <source>
        <dbReference type="Proteomes" id="UP001177003"/>
    </source>
</evidence>
<protein>
    <submittedName>
        <fullName evidence="11">Uncharacterized protein</fullName>
    </submittedName>
</protein>
<evidence type="ECO:0000256" key="1">
    <source>
        <dbReference type="ARBA" id="ARBA00004479"/>
    </source>
</evidence>
<evidence type="ECO:0000313" key="11">
    <source>
        <dbReference type="EMBL" id="CAI9276838.1"/>
    </source>
</evidence>
<evidence type="ECO:0000256" key="10">
    <source>
        <dbReference type="SAM" id="Phobius"/>
    </source>
</evidence>
<keyword evidence="5" id="KW-0677">Repeat</keyword>
<dbReference type="FunFam" id="3.80.10.10:FF:000383">
    <property type="entry name" value="Leucine-rich repeat receptor protein kinase EMS1"/>
    <property type="match status" value="1"/>
</dbReference>
<comment type="subcellular location">
    <subcellularLocation>
        <location evidence="1">Membrane</location>
        <topology evidence="1">Single-pass type I membrane protein</topology>
    </subcellularLocation>
</comment>
<sequence length="544" mass="61321">MAGDNLNSQIDRHETSKTSEHEENGKEFEDWLKKGDTPDWSKEGDTPTDEQPYVHEDLSTQNNDLGLQDDENLHENDIHENTHAISDDDPPRHHENTSEFQAPVEPTRPTRIRSQPSHLKDYAVKLPPSIDHANPSHDQASSTVCFQSFTRVDTSIPIGPLPTWLRKMPFKFLDLSQNKLIGPLTNLPNIGKFDVFGYGFYPGLFLQDNLFNGSIPRGELRGEWGNLKGLMVLDFGDNNFFGNIPERIREKLPYLMVLRLRGNNFTGGIPRSVCNVSELQILDVAFKNLTGIIPNCLGRLSAMVYRSLDGSLTFVDAEYENVNQVVKGVDREYTTAWQIMFNMDHSSNNLVEGIPVELTALSMLMGLKLYNNHLSGLIPESIGNMTKLESLDFSKNELTGIIPPSMASLNFLSRLNLSHNNLFGEIPTGNQLQTLDDMSIYIGNKDLCGAPLPKNYSIGFLRKSIADPTTHEKKDETPDGPTKVWLYLDIIFGFAIGFSGVIGVLLFKKQWRNKLFMFSEETMNKLYVVVMVRVAKIKRGREAL</sequence>
<accession>A0AA36DZJ9</accession>
<evidence type="ECO:0000256" key="9">
    <source>
        <dbReference type="SAM" id="MobiDB-lite"/>
    </source>
</evidence>
<dbReference type="Pfam" id="PF00560">
    <property type="entry name" value="LRR_1"/>
    <property type="match status" value="1"/>
</dbReference>
<dbReference type="Pfam" id="PF13855">
    <property type="entry name" value="LRR_8"/>
    <property type="match status" value="1"/>
</dbReference>
<feature type="region of interest" description="Disordered" evidence="9">
    <location>
        <begin position="1"/>
        <end position="69"/>
    </location>
</feature>
<evidence type="ECO:0000256" key="3">
    <source>
        <dbReference type="ARBA" id="ARBA00022692"/>
    </source>
</evidence>
<evidence type="ECO:0000256" key="5">
    <source>
        <dbReference type="ARBA" id="ARBA00022737"/>
    </source>
</evidence>
<reference evidence="11" key="1">
    <citation type="submission" date="2023-04" db="EMBL/GenBank/DDBJ databases">
        <authorList>
            <person name="Vijverberg K."/>
            <person name="Xiong W."/>
            <person name="Schranz E."/>
        </authorList>
    </citation>
    <scope>NUCLEOTIDE SEQUENCE</scope>
</reference>
<keyword evidence="12" id="KW-1185">Reference proteome</keyword>
<evidence type="ECO:0000256" key="8">
    <source>
        <dbReference type="ARBA" id="ARBA00023180"/>
    </source>
</evidence>
<keyword evidence="4" id="KW-0732">Signal</keyword>
<keyword evidence="8" id="KW-0325">Glycoprotein</keyword>
<feature type="region of interest" description="Disordered" evidence="9">
    <location>
        <begin position="81"/>
        <end position="117"/>
    </location>
</feature>
<feature type="compositionally biased region" description="Basic and acidic residues" evidence="9">
    <location>
        <begin position="81"/>
        <end position="97"/>
    </location>
</feature>
<gene>
    <name evidence="11" type="ORF">LSALG_LOCUS16800</name>
</gene>
<keyword evidence="6 10" id="KW-1133">Transmembrane helix</keyword>
<keyword evidence="2" id="KW-0433">Leucine-rich repeat</keyword>
<dbReference type="SUPFAM" id="SSF52058">
    <property type="entry name" value="L domain-like"/>
    <property type="match status" value="1"/>
</dbReference>
<dbReference type="EMBL" id="OX465079">
    <property type="protein sequence ID" value="CAI9276838.1"/>
    <property type="molecule type" value="Genomic_DNA"/>
</dbReference>
<evidence type="ECO:0000256" key="7">
    <source>
        <dbReference type="ARBA" id="ARBA00023136"/>
    </source>
</evidence>
<dbReference type="Proteomes" id="UP001177003">
    <property type="component" value="Chromosome 3"/>
</dbReference>
<dbReference type="PANTHER" id="PTHR48063:SF106">
    <property type="entry name" value="LEUCINE-RICH REPEAT DOMAIN, L DOMAIN-LIKE PROTEIN-RELATED"/>
    <property type="match status" value="1"/>
</dbReference>
<dbReference type="AlphaFoldDB" id="A0AA36DZJ9"/>
<dbReference type="Gene3D" id="3.80.10.10">
    <property type="entry name" value="Ribonuclease Inhibitor"/>
    <property type="match status" value="1"/>
</dbReference>
<dbReference type="InterPro" id="IPR046956">
    <property type="entry name" value="RLP23-like"/>
</dbReference>
<evidence type="ECO:0000256" key="6">
    <source>
        <dbReference type="ARBA" id="ARBA00022989"/>
    </source>
</evidence>
<name>A0AA36DZJ9_LACSI</name>
<dbReference type="GO" id="GO:0016020">
    <property type="term" value="C:membrane"/>
    <property type="evidence" value="ECO:0007669"/>
    <property type="project" value="UniProtKB-SubCell"/>
</dbReference>
<dbReference type="InterPro" id="IPR001611">
    <property type="entry name" value="Leu-rich_rpt"/>
</dbReference>
<proteinExistence type="predicted"/>
<keyword evidence="7 10" id="KW-0472">Membrane</keyword>
<keyword evidence="3 10" id="KW-0812">Transmembrane</keyword>
<evidence type="ECO:0000256" key="4">
    <source>
        <dbReference type="ARBA" id="ARBA00022729"/>
    </source>
</evidence>
<evidence type="ECO:0000256" key="2">
    <source>
        <dbReference type="ARBA" id="ARBA00022614"/>
    </source>
</evidence>
<organism evidence="11 12">
    <name type="scientific">Lactuca saligna</name>
    <name type="common">Willowleaf lettuce</name>
    <dbReference type="NCBI Taxonomy" id="75948"/>
    <lineage>
        <taxon>Eukaryota</taxon>
        <taxon>Viridiplantae</taxon>
        <taxon>Streptophyta</taxon>
        <taxon>Embryophyta</taxon>
        <taxon>Tracheophyta</taxon>
        <taxon>Spermatophyta</taxon>
        <taxon>Magnoliopsida</taxon>
        <taxon>eudicotyledons</taxon>
        <taxon>Gunneridae</taxon>
        <taxon>Pentapetalae</taxon>
        <taxon>asterids</taxon>
        <taxon>campanulids</taxon>
        <taxon>Asterales</taxon>
        <taxon>Asteraceae</taxon>
        <taxon>Cichorioideae</taxon>
        <taxon>Cichorieae</taxon>
        <taxon>Lactucinae</taxon>
        <taxon>Lactuca</taxon>
    </lineage>
</organism>